<proteinExistence type="predicted"/>
<accession>A0A816C3N4</accession>
<organism evidence="1 3">
    <name type="scientific">Didymodactylos carnosus</name>
    <dbReference type="NCBI Taxonomy" id="1234261"/>
    <lineage>
        <taxon>Eukaryota</taxon>
        <taxon>Metazoa</taxon>
        <taxon>Spiralia</taxon>
        <taxon>Gnathifera</taxon>
        <taxon>Rotifera</taxon>
        <taxon>Eurotatoria</taxon>
        <taxon>Bdelloidea</taxon>
        <taxon>Philodinida</taxon>
        <taxon>Philodinidae</taxon>
        <taxon>Didymodactylos</taxon>
    </lineage>
</organism>
<dbReference type="EMBL" id="CAJOBC010106420">
    <property type="protein sequence ID" value="CAF4503496.1"/>
    <property type="molecule type" value="Genomic_DNA"/>
</dbReference>
<name>A0A816C3N4_9BILA</name>
<evidence type="ECO:0000313" key="2">
    <source>
        <dbReference type="EMBL" id="CAF4503496.1"/>
    </source>
</evidence>
<feature type="non-terminal residue" evidence="1">
    <location>
        <position position="216"/>
    </location>
</feature>
<sequence length="216" mass="25089">MVSLTDLPTEILLYILKLFENKIDIFYSFYGIHNKRLYQLIQTNFSVSTVDLSASLIFDSNILNYKFLLNNIRLKIKHLILNENEQFQFLFCASDTKIQFPNLTNLTLLSINCKSFLDCSPITLTISYLYILFDANPYKNSISHNENVSRYLFSNKTNLSVVIIENIHLSRIFHFSSSIKQLKITVKYSSDLIHLLLNSNNITDLNVKCLQLDVIE</sequence>
<gene>
    <name evidence="1" type="ORF">GPM918_LOCUS43451</name>
    <name evidence="2" type="ORF">SRO942_LOCUS44949</name>
</gene>
<protein>
    <recommendedName>
        <fullName evidence="4">F-box domain-containing protein</fullName>
    </recommendedName>
</protein>
<dbReference type="Proteomes" id="UP000663829">
    <property type="component" value="Unassembled WGS sequence"/>
</dbReference>
<keyword evidence="3" id="KW-1185">Reference proteome</keyword>
<evidence type="ECO:0000313" key="1">
    <source>
        <dbReference type="EMBL" id="CAF1616429.1"/>
    </source>
</evidence>
<evidence type="ECO:0008006" key="4">
    <source>
        <dbReference type="Google" id="ProtNLM"/>
    </source>
</evidence>
<reference evidence="1" key="1">
    <citation type="submission" date="2021-02" db="EMBL/GenBank/DDBJ databases">
        <authorList>
            <person name="Nowell W R."/>
        </authorList>
    </citation>
    <scope>NUCLEOTIDE SEQUENCE</scope>
</reference>
<comment type="caution">
    <text evidence="1">The sequence shown here is derived from an EMBL/GenBank/DDBJ whole genome shotgun (WGS) entry which is preliminary data.</text>
</comment>
<dbReference type="AlphaFoldDB" id="A0A816C3N4"/>
<dbReference type="EMBL" id="CAJNOQ010039438">
    <property type="protein sequence ID" value="CAF1616429.1"/>
    <property type="molecule type" value="Genomic_DNA"/>
</dbReference>
<evidence type="ECO:0000313" key="3">
    <source>
        <dbReference type="Proteomes" id="UP000663829"/>
    </source>
</evidence>
<dbReference type="Proteomes" id="UP000681722">
    <property type="component" value="Unassembled WGS sequence"/>
</dbReference>